<protein>
    <submittedName>
        <fullName evidence="1">DUF3108 domain-containing protein</fullName>
    </submittedName>
</protein>
<reference evidence="1" key="1">
    <citation type="submission" date="2021-01" db="EMBL/GenBank/DDBJ databases">
        <title>Genome seq and assembly of Tabrizicola sp. KVB23.</title>
        <authorList>
            <person name="Chhetri G."/>
        </authorList>
    </citation>
    <scope>NUCLEOTIDE SEQUENCE</scope>
    <source>
        <strain evidence="1">KVB23</strain>
    </source>
</reference>
<dbReference type="RefSeq" id="WP_202661448.1">
    <property type="nucleotide sequence ID" value="NZ_JAESVP010000005.1"/>
</dbReference>
<sequence>MLTSGGGQVGLREIVLALCLVAGGTARAETFDFDLTYGPLRVGRLTLQATQGKAGYEARLMIRSAGLAGVVRAVRFEAAAVGMADQGLQPQSYAESADTGRRVSTARLRWQADGVQVVAYRADPAEEVAPAVASAGVLDPASAILLVLSAVQCGQRLQVFDGQRLSSLVLEATQTGPEGVACTGRFIRVDGYRPQDMDERRQFALRLTYGSDGVGMALAGAEVQTLYGKVRLKRR</sequence>
<dbReference type="AlphaFoldDB" id="A0A8J7MW35"/>
<dbReference type="InterPro" id="IPR021457">
    <property type="entry name" value="DUF3108"/>
</dbReference>
<keyword evidence="2" id="KW-1185">Reference proteome</keyword>
<name>A0A8J7MW35_9RHOB</name>
<comment type="caution">
    <text evidence="1">The sequence shown here is derived from an EMBL/GenBank/DDBJ whole genome shotgun (WGS) entry which is preliminary data.</text>
</comment>
<accession>A0A8J7MW35</accession>
<dbReference type="EMBL" id="JAESVP010000005">
    <property type="protein sequence ID" value="MBL4928934.1"/>
    <property type="molecule type" value="Genomic_DNA"/>
</dbReference>
<gene>
    <name evidence="1" type="ORF">JI744_12530</name>
</gene>
<dbReference type="Pfam" id="PF11306">
    <property type="entry name" value="DUF3108"/>
    <property type="match status" value="1"/>
</dbReference>
<proteinExistence type="predicted"/>
<organism evidence="1 2">
    <name type="scientific">Fuscibacter oryzae</name>
    <dbReference type="NCBI Taxonomy" id="2803939"/>
    <lineage>
        <taxon>Bacteria</taxon>
        <taxon>Pseudomonadati</taxon>
        <taxon>Pseudomonadota</taxon>
        <taxon>Alphaproteobacteria</taxon>
        <taxon>Rhodobacterales</taxon>
        <taxon>Paracoccaceae</taxon>
        <taxon>Fuscibacter</taxon>
    </lineage>
</organism>
<dbReference type="Proteomes" id="UP000619033">
    <property type="component" value="Unassembled WGS sequence"/>
</dbReference>
<evidence type="ECO:0000313" key="1">
    <source>
        <dbReference type="EMBL" id="MBL4928934.1"/>
    </source>
</evidence>
<evidence type="ECO:0000313" key="2">
    <source>
        <dbReference type="Proteomes" id="UP000619033"/>
    </source>
</evidence>